<evidence type="ECO:0000256" key="4">
    <source>
        <dbReference type="ARBA" id="ARBA00023125"/>
    </source>
</evidence>
<dbReference type="Proteomes" id="UP001597244">
    <property type="component" value="Unassembled WGS sequence"/>
</dbReference>
<keyword evidence="2 8" id="KW-0540">Nuclease</keyword>
<dbReference type="SUPFAM" id="SSF52540">
    <property type="entry name" value="P-loop containing nucleoside triphosphate hydrolases"/>
    <property type="match status" value="1"/>
</dbReference>
<sequence length="631" mass="71420">MNQATFEKLQFDRVKAEVQAQALGNYSKARIATLQPQSDLKTVQAWQQETQEARWILDNGQHVPFMGLTRIDELSAQVKKGLVLTPAELVTYADFIRSSRMIATFFEKNQTQTPLLWQYSQNLPDLQEIENAIYNKIKNSQLIDAASRELRKIRKRQHELEKNIQDKLTKFMHQSGHREMIQEPIVVQKDGHYTIPIKANYKNKLVGQVIDQSNHGGTVFMEPGAVAKLNEQLILTQAEATAEEYQILAELTGEIAAEQAQIDYMIESITALDIIFARAKYSRELNGITPEINQSEIIRIKQGRHPFLPADAVPLDFALGADYRGLVITGPNAGGKTVVLKTVGLLTLMTMFGLQIPAAEGTNMAIFDRLFVDIGDAQDLDNALSTFSGHMQNVAEILNQTKRNTLILLDEIGSGTEPNEGAALAIAIMESMYEKGALIVTTTHYGEIKRFAELHADFIPAAMEFDSATLTPKYLLHLGKVGDSQALWIAKKMKMDTTLIHRAQHYIAKKNYQTEKKQFSKNYVQKQTVEQNRLAQGDRVLMTSTQQTALVYRDEGKDELAVYVDDEVVPILRKRLKLLTPATELYPADYDLDSLLTDYRTRKLRHDLDRGSKKAQKELDREREERRGNLK</sequence>
<gene>
    <name evidence="8" type="ORF">ACFQ4L_08650</name>
</gene>
<evidence type="ECO:0000256" key="2">
    <source>
        <dbReference type="ARBA" id="ARBA00022759"/>
    </source>
</evidence>
<feature type="domain" description="DNA mismatch repair proteins mutS family" evidence="7">
    <location>
        <begin position="405"/>
        <end position="421"/>
    </location>
</feature>
<keyword evidence="5" id="KW-0175">Coiled coil</keyword>
<proteinExistence type="predicted"/>
<keyword evidence="9" id="KW-1185">Reference proteome</keyword>
<dbReference type="InterPro" id="IPR007696">
    <property type="entry name" value="DNA_mismatch_repair_MutS_core"/>
</dbReference>
<dbReference type="InterPro" id="IPR036187">
    <property type="entry name" value="DNA_mismatch_repair_MutS_sf"/>
</dbReference>
<reference evidence="9" key="1">
    <citation type="journal article" date="2019" name="Int. J. Syst. Evol. Microbiol.">
        <title>The Global Catalogue of Microorganisms (GCM) 10K type strain sequencing project: providing services to taxonomists for standard genome sequencing and annotation.</title>
        <authorList>
            <consortium name="The Broad Institute Genomics Platform"/>
            <consortium name="The Broad Institute Genome Sequencing Center for Infectious Disease"/>
            <person name="Wu L."/>
            <person name="Ma J."/>
        </authorList>
    </citation>
    <scope>NUCLEOTIDE SEQUENCE [LARGE SCALE GENOMIC DNA]</scope>
    <source>
        <strain evidence="9">CCM 8951</strain>
    </source>
</reference>
<dbReference type="InterPro" id="IPR000432">
    <property type="entry name" value="DNA_mismatch_repair_MutS_C"/>
</dbReference>
<evidence type="ECO:0000256" key="5">
    <source>
        <dbReference type="SAM" id="Coils"/>
    </source>
</evidence>
<protein>
    <submittedName>
        <fullName evidence="8">Endonuclease MutS2</fullName>
    </submittedName>
</protein>
<dbReference type="PANTHER" id="PTHR48466:SF2">
    <property type="entry name" value="OS10G0509000 PROTEIN"/>
    <property type="match status" value="1"/>
</dbReference>
<dbReference type="NCBIfam" id="TIGR01069">
    <property type="entry name" value="mutS2"/>
    <property type="match status" value="1"/>
</dbReference>
<dbReference type="InterPro" id="IPR005747">
    <property type="entry name" value="MutS2"/>
</dbReference>
<evidence type="ECO:0000256" key="6">
    <source>
        <dbReference type="SAM" id="MobiDB-lite"/>
    </source>
</evidence>
<dbReference type="Pfam" id="PF00488">
    <property type="entry name" value="MutS_V"/>
    <property type="match status" value="1"/>
</dbReference>
<evidence type="ECO:0000259" key="7">
    <source>
        <dbReference type="PROSITE" id="PS00486"/>
    </source>
</evidence>
<dbReference type="PANTHER" id="PTHR48466">
    <property type="entry name" value="OS10G0509000 PROTEIN-RELATED"/>
    <property type="match status" value="1"/>
</dbReference>
<keyword evidence="1" id="KW-0547">Nucleotide-binding</keyword>
<dbReference type="SMART" id="SM00533">
    <property type="entry name" value="MUTSd"/>
    <property type="match status" value="1"/>
</dbReference>
<dbReference type="RefSeq" id="WP_125578146.1">
    <property type="nucleotide sequence ID" value="NZ_JBHTOF010000096.1"/>
</dbReference>
<keyword evidence="2 8" id="KW-0378">Hydrolase</keyword>
<evidence type="ECO:0000313" key="8">
    <source>
        <dbReference type="EMBL" id="MFD1466128.1"/>
    </source>
</evidence>
<keyword evidence="3" id="KW-0067">ATP-binding</keyword>
<name>A0ABW4DQM8_9LACO</name>
<dbReference type="InterPro" id="IPR045076">
    <property type="entry name" value="MutS"/>
</dbReference>
<dbReference type="PIRSF" id="PIRSF005814">
    <property type="entry name" value="MutS_YshD"/>
    <property type="match status" value="1"/>
</dbReference>
<evidence type="ECO:0000313" key="9">
    <source>
        <dbReference type="Proteomes" id="UP001597244"/>
    </source>
</evidence>
<evidence type="ECO:0000256" key="1">
    <source>
        <dbReference type="ARBA" id="ARBA00022741"/>
    </source>
</evidence>
<keyword evidence="2 8" id="KW-0255">Endonuclease</keyword>
<dbReference type="Gene3D" id="3.40.50.300">
    <property type="entry name" value="P-loop containing nucleotide triphosphate hydrolases"/>
    <property type="match status" value="1"/>
</dbReference>
<accession>A0ABW4DQM8</accession>
<dbReference type="EMBL" id="JBHTOF010000096">
    <property type="protein sequence ID" value="MFD1466128.1"/>
    <property type="molecule type" value="Genomic_DNA"/>
</dbReference>
<dbReference type="GO" id="GO:0004519">
    <property type="term" value="F:endonuclease activity"/>
    <property type="evidence" value="ECO:0007669"/>
    <property type="project" value="UniProtKB-KW"/>
</dbReference>
<dbReference type="SMART" id="SM00534">
    <property type="entry name" value="MUTSac"/>
    <property type="match status" value="1"/>
</dbReference>
<evidence type="ECO:0000256" key="3">
    <source>
        <dbReference type="ARBA" id="ARBA00022840"/>
    </source>
</evidence>
<keyword evidence="4" id="KW-0238">DNA-binding</keyword>
<dbReference type="SUPFAM" id="SSF48334">
    <property type="entry name" value="DNA repair protein MutS, domain III"/>
    <property type="match status" value="1"/>
</dbReference>
<organism evidence="8 9">
    <name type="scientific">Lapidilactobacillus mulanensis</name>
    <dbReference type="NCBI Taxonomy" id="2485999"/>
    <lineage>
        <taxon>Bacteria</taxon>
        <taxon>Bacillati</taxon>
        <taxon>Bacillota</taxon>
        <taxon>Bacilli</taxon>
        <taxon>Lactobacillales</taxon>
        <taxon>Lactobacillaceae</taxon>
        <taxon>Lapidilactobacillus</taxon>
    </lineage>
</organism>
<dbReference type="InterPro" id="IPR027417">
    <property type="entry name" value="P-loop_NTPase"/>
</dbReference>
<dbReference type="PROSITE" id="PS00486">
    <property type="entry name" value="DNA_MISMATCH_REPAIR_2"/>
    <property type="match status" value="1"/>
</dbReference>
<feature type="region of interest" description="Disordered" evidence="6">
    <location>
        <begin position="608"/>
        <end position="631"/>
    </location>
</feature>
<comment type="caution">
    <text evidence="8">The sequence shown here is derived from an EMBL/GenBank/DDBJ whole genome shotgun (WGS) entry which is preliminary data.</text>
</comment>
<feature type="coiled-coil region" evidence="5">
    <location>
        <begin position="143"/>
        <end position="170"/>
    </location>
</feature>